<keyword evidence="4 6" id="KW-1133">Transmembrane helix</keyword>
<proteinExistence type="inferred from homology"/>
<protein>
    <submittedName>
        <fullName evidence="8">ABC transporter, permease protein</fullName>
    </submittedName>
</protein>
<dbReference type="SUPFAM" id="SSF161098">
    <property type="entry name" value="MetI-like"/>
    <property type="match status" value="1"/>
</dbReference>
<evidence type="ECO:0000256" key="5">
    <source>
        <dbReference type="ARBA" id="ARBA00023136"/>
    </source>
</evidence>
<feature type="domain" description="ABC transmembrane type-1" evidence="7">
    <location>
        <begin position="1"/>
        <end position="138"/>
    </location>
</feature>
<keyword evidence="9" id="KW-1185">Reference proteome</keyword>
<keyword evidence="2 6" id="KW-0812">Transmembrane</keyword>
<evidence type="ECO:0000313" key="9">
    <source>
        <dbReference type="Proteomes" id="UP000006462"/>
    </source>
</evidence>
<evidence type="ECO:0000256" key="2">
    <source>
        <dbReference type="ARBA" id="ARBA00022692"/>
    </source>
</evidence>
<evidence type="ECO:0000256" key="1">
    <source>
        <dbReference type="ARBA" id="ARBA00004141"/>
    </source>
</evidence>
<evidence type="ECO:0000313" key="8">
    <source>
        <dbReference type="EMBL" id="EFB90025.1"/>
    </source>
</evidence>
<evidence type="ECO:0000256" key="3">
    <source>
        <dbReference type="ARBA" id="ARBA00022970"/>
    </source>
</evidence>
<dbReference type="InterPro" id="IPR043429">
    <property type="entry name" value="ArtM/GltK/GlnP/TcyL/YhdX-like"/>
</dbReference>
<feature type="transmembrane region" description="Helical" evidence="6">
    <location>
        <begin position="120"/>
        <end position="137"/>
    </location>
</feature>
<keyword evidence="3" id="KW-0029">Amino-acid transport</keyword>
<keyword evidence="6" id="KW-0813">Transport</keyword>
<evidence type="ECO:0000256" key="4">
    <source>
        <dbReference type="ARBA" id="ARBA00022989"/>
    </source>
</evidence>
<dbReference type="Gene3D" id="1.10.3720.10">
    <property type="entry name" value="MetI-like"/>
    <property type="match status" value="1"/>
</dbReference>
<dbReference type="RefSeq" id="WP_009165527.1">
    <property type="nucleotide sequence ID" value="NZ_ADFP01000098.1"/>
</dbReference>
<accession>A0ABP2HUC8</accession>
<dbReference type="Proteomes" id="UP000006462">
    <property type="component" value="Unassembled WGS sequence"/>
</dbReference>
<dbReference type="PANTHER" id="PTHR30614:SF0">
    <property type="entry name" value="L-CYSTINE TRANSPORT SYSTEM PERMEASE PROTEIN TCYL"/>
    <property type="match status" value="1"/>
</dbReference>
<comment type="caution">
    <text evidence="6">Lacks conserved residue(s) required for the propagation of feature annotation.</text>
</comment>
<dbReference type="InterPro" id="IPR035906">
    <property type="entry name" value="MetI-like_sf"/>
</dbReference>
<reference evidence="8 9" key="1">
    <citation type="submission" date="2009-12" db="EMBL/GenBank/DDBJ databases">
        <authorList>
            <person name="Shrivastava S."/>
            <person name="Madupu R."/>
            <person name="Durkin A.S."/>
            <person name="Torralba M."/>
            <person name="Methe B."/>
            <person name="Sutton G.G."/>
            <person name="Strausberg R.L."/>
            <person name="Nelson K.E."/>
        </authorList>
    </citation>
    <scope>NUCLEOTIDE SEQUENCE [LARGE SCALE GENOMIC DNA]</scope>
    <source>
        <strain evidence="8 9">W5455</strain>
    </source>
</reference>
<dbReference type="GeneID" id="90985230"/>
<evidence type="ECO:0000259" key="7">
    <source>
        <dbReference type="PROSITE" id="PS50928"/>
    </source>
</evidence>
<dbReference type="EMBL" id="ADFP01000098">
    <property type="protein sequence ID" value="EFB90025.1"/>
    <property type="molecule type" value="Genomic_DNA"/>
</dbReference>
<dbReference type="PANTHER" id="PTHR30614">
    <property type="entry name" value="MEMBRANE COMPONENT OF AMINO ACID ABC TRANSPORTER"/>
    <property type="match status" value="1"/>
</dbReference>
<evidence type="ECO:0000256" key="6">
    <source>
        <dbReference type="RuleBase" id="RU363032"/>
    </source>
</evidence>
<name>A0ABP2HUC8_9BACT</name>
<gene>
    <name evidence="8" type="ORF">HMPREF7215_1316</name>
</gene>
<dbReference type="Pfam" id="PF00528">
    <property type="entry name" value="BPD_transp_1"/>
    <property type="match status" value="1"/>
</dbReference>
<dbReference type="CDD" id="cd06261">
    <property type="entry name" value="TM_PBP2"/>
    <property type="match status" value="1"/>
</dbReference>
<organism evidence="8 9">
    <name type="scientific">Pyramidobacter piscolens W5455</name>
    <dbReference type="NCBI Taxonomy" id="352165"/>
    <lineage>
        <taxon>Bacteria</taxon>
        <taxon>Thermotogati</taxon>
        <taxon>Synergistota</taxon>
        <taxon>Synergistia</taxon>
        <taxon>Synergistales</taxon>
        <taxon>Dethiosulfovibrionaceae</taxon>
        <taxon>Pyramidobacter</taxon>
    </lineage>
</organism>
<comment type="subcellular location">
    <subcellularLocation>
        <location evidence="6">Cell membrane</location>
        <topology evidence="6">Multi-pass membrane protein</topology>
    </subcellularLocation>
    <subcellularLocation>
        <location evidence="1">Membrane</location>
        <topology evidence="1">Multi-pass membrane protein</topology>
    </subcellularLocation>
</comment>
<dbReference type="InterPro" id="IPR000515">
    <property type="entry name" value="MetI-like"/>
</dbReference>
<keyword evidence="5 6" id="KW-0472">Membrane</keyword>
<dbReference type="PROSITE" id="PS50928">
    <property type="entry name" value="ABC_TM1"/>
    <property type="match status" value="1"/>
</dbReference>
<sequence length="150" mass="16329">MIYFGLPRLVAGLASMGKIEGFMLTLALNSGAYMSEIIRGAFLAVDRGQIEAAKSINLTRMQTLRLIVIPQAVPVAVPGIVNNLIDAIKGSSLAFTIGILDITAVAKIQAGITFRYFEAYMSMVIMYWLIVLALEQLQKRCEDKLKSASA</sequence>
<comment type="caution">
    <text evidence="8">The sequence shown here is derived from an EMBL/GenBank/DDBJ whole genome shotgun (WGS) entry which is preliminary data.</text>
</comment>
<comment type="similarity">
    <text evidence="6">Belongs to the binding-protein-dependent transport system permease family.</text>
</comment>